<dbReference type="NCBIfam" id="TIGR00103">
    <property type="entry name" value="DNA_YbaB_EbfC"/>
    <property type="match status" value="1"/>
</dbReference>
<dbReference type="InterPro" id="IPR036894">
    <property type="entry name" value="YbaB-like_sf"/>
</dbReference>
<dbReference type="GO" id="GO:0003677">
    <property type="term" value="F:DNA binding"/>
    <property type="evidence" value="ECO:0007669"/>
    <property type="project" value="InterPro"/>
</dbReference>
<name>A0A931LQQ0_FIMGI</name>
<protein>
    <submittedName>
        <fullName evidence="1">YbaB/EbfC family nucleoid-associated protein</fullName>
    </submittedName>
</protein>
<gene>
    <name evidence="1" type="ORF">HYR64_01260</name>
</gene>
<dbReference type="InterPro" id="IPR004401">
    <property type="entry name" value="YbaB/EbfC"/>
</dbReference>
<comment type="caution">
    <text evidence="1">The sequence shown here is derived from an EMBL/GenBank/DDBJ whole genome shotgun (WGS) entry which is preliminary data.</text>
</comment>
<dbReference type="AlphaFoldDB" id="A0A931LQQ0"/>
<organism evidence="1 2">
    <name type="scientific">Fimbriimonas ginsengisoli</name>
    <dbReference type="NCBI Taxonomy" id="1005039"/>
    <lineage>
        <taxon>Bacteria</taxon>
        <taxon>Bacillati</taxon>
        <taxon>Armatimonadota</taxon>
        <taxon>Fimbriimonadia</taxon>
        <taxon>Fimbriimonadales</taxon>
        <taxon>Fimbriimonadaceae</taxon>
        <taxon>Fimbriimonas</taxon>
    </lineage>
</organism>
<dbReference type="EMBL" id="JACOSL010000007">
    <property type="protein sequence ID" value="MBI1755720.1"/>
    <property type="molecule type" value="Genomic_DNA"/>
</dbReference>
<dbReference type="Gene3D" id="3.30.1310.10">
    <property type="entry name" value="Nucleoid-associated protein YbaB-like domain"/>
    <property type="match status" value="1"/>
</dbReference>
<accession>A0A931LQQ0</accession>
<dbReference type="SUPFAM" id="SSF82607">
    <property type="entry name" value="YbaB-like"/>
    <property type="match status" value="1"/>
</dbReference>
<evidence type="ECO:0000313" key="2">
    <source>
        <dbReference type="Proteomes" id="UP000727962"/>
    </source>
</evidence>
<dbReference type="Pfam" id="PF02575">
    <property type="entry name" value="YbaB_DNA_bd"/>
    <property type="match status" value="1"/>
</dbReference>
<dbReference type="PIRSF" id="PIRSF004555">
    <property type="entry name" value="UCP004555"/>
    <property type="match status" value="1"/>
</dbReference>
<reference evidence="1" key="1">
    <citation type="submission" date="2020-07" db="EMBL/GenBank/DDBJ databases">
        <title>Huge and variable diversity of episymbiotic CPR bacteria and DPANN archaea in groundwater ecosystems.</title>
        <authorList>
            <person name="He C.Y."/>
            <person name="Keren R."/>
            <person name="Whittaker M."/>
            <person name="Farag I.F."/>
            <person name="Doudna J."/>
            <person name="Cate J.H.D."/>
            <person name="Banfield J.F."/>
        </authorList>
    </citation>
    <scope>NUCLEOTIDE SEQUENCE</scope>
    <source>
        <strain evidence="1">NC_groundwater_17_Pr7_B-0.1um_64_12</strain>
    </source>
</reference>
<evidence type="ECO:0000313" key="1">
    <source>
        <dbReference type="EMBL" id="MBI1755720.1"/>
    </source>
</evidence>
<dbReference type="Proteomes" id="UP000727962">
    <property type="component" value="Unassembled WGS sequence"/>
</dbReference>
<sequence length="106" mass="11386">MKLPKGFGGQGFNSMLQQAQGAMARARTLELELAAERISVDKGLLKCIFSGTGEMVSIKLDPVIVDPEDIEALEDLIVSAVRDGFATATALRDQKVQEIMPNIPGL</sequence>
<proteinExistence type="predicted"/>